<protein>
    <submittedName>
        <fullName evidence="7">Radical SAM domain-containing protein</fullName>
    </submittedName>
</protein>
<evidence type="ECO:0000313" key="7">
    <source>
        <dbReference type="EMBL" id="QTA83442.1"/>
    </source>
</evidence>
<reference evidence="7" key="1">
    <citation type="journal article" date="2021" name="Microb. Physiol.">
        <title>Proteogenomic Insights into the Physiology of Marine, Sulfate-Reducing, Filamentous Desulfonema limicola and Desulfonema magnum.</title>
        <authorList>
            <person name="Schnaars V."/>
            <person name="Wohlbrand L."/>
            <person name="Scheve S."/>
            <person name="Hinrichs C."/>
            <person name="Reinhardt R."/>
            <person name="Rabus R."/>
        </authorList>
    </citation>
    <scope>NUCLEOTIDE SEQUENCE</scope>
    <source>
        <strain evidence="7">5ac10</strain>
    </source>
</reference>
<dbReference type="Proteomes" id="UP000663720">
    <property type="component" value="Chromosome"/>
</dbReference>
<dbReference type="InterPro" id="IPR013785">
    <property type="entry name" value="Aldolase_TIM"/>
</dbReference>
<dbReference type="Pfam" id="PF04055">
    <property type="entry name" value="Radical_SAM"/>
    <property type="match status" value="1"/>
</dbReference>
<dbReference type="CDD" id="cd01335">
    <property type="entry name" value="Radical_SAM"/>
    <property type="match status" value="1"/>
</dbReference>
<dbReference type="Gene3D" id="3.20.20.70">
    <property type="entry name" value="Aldolase class I"/>
    <property type="match status" value="1"/>
</dbReference>
<evidence type="ECO:0000256" key="3">
    <source>
        <dbReference type="ARBA" id="ARBA00022723"/>
    </source>
</evidence>
<dbReference type="SMART" id="SM00729">
    <property type="entry name" value="Elp3"/>
    <property type="match status" value="1"/>
</dbReference>
<keyword evidence="4" id="KW-0408">Iron</keyword>
<dbReference type="PROSITE" id="PS51918">
    <property type="entry name" value="RADICAL_SAM"/>
    <property type="match status" value="1"/>
</dbReference>
<dbReference type="PANTHER" id="PTHR11228">
    <property type="entry name" value="RADICAL SAM DOMAIN PROTEIN"/>
    <property type="match status" value="1"/>
</dbReference>
<dbReference type="SFLD" id="SFLDG01386">
    <property type="entry name" value="main_SPASM_domain-containing"/>
    <property type="match status" value="1"/>
</dbReference>
<dbReference type="InterPro" id="IPR007197">
    <property type="entry name" value="rSAM"/>
</dbReference>
<keyword evidence="8" id="KW-1185">Reference proteome</keyword>
<evidence type="ECO:0000259" key="6">
    <source>
        <dbReference type="PROSITE" id="PS51918"/>
    </source>
</evidence>
<keyword evidence="3" id="KW-0479">Metal-binding</keyword>
<feature type="domain" description="Radical SAM core" evidence="6">
    <location>
        <begin position="9"/>
        <end position="238"/>
    </location>
</feature>
<keyword evidence="2" id="KW-0949">S-adenosyl-L-methionine</keyword>
<evidence type="ECO:0000256" key="5">
    <source>
        <dbReference type="ARBA" id="ARBA00023014"/>
    </source>
</evidence>
<organism evidence="7 8">
    <name type="scientific">Desulfonema limicola</name>
    <dbReference type="NCBI Taxonomy" id="45656"/>
    <lineage>
        <taxon>Bacteria</taxon>
        <taxon>Pseudomonadati</taxon>
        <taxon>Thermodesulfobacteriota</taxon>
        <taxon>Desulfobacteria</taxon>
        <taxon>Desulfobacterales</taxon>
        <taxon>Desulfococcaceae</taxon>
        <taxon>Desulfonema</taxon>
    </lineage>
</organism>
<dbReference type="KEGG" id="dli:dnl_58490"/>
<evidence type="ECO:0000256" key="2">
    <source>
        <dbReference type="ARBA" id="ARBA00022691"/>
    </source>
</evidence>
<sequence>MNNINQTVSFSKNAANVFFHILTKCNLKCRHCYINKKQHGDTILPISDIELWLNEFASKSSQTNIIFLGGEPTLHPDLSTAIKKARKLGFKSVTIDTNGYLFNDILSKTEPYEVDYFSFSLDGATADVNDKIRGRGCYEACLSGINKAVSKGFNTSLIFTVSSENIHELEKMPPLLKDLGITRFFIQVIGIRGNSADSRENLQVSRDKWLDLVPAAAQKAADHGIIVSYPKVFLEPGEIFECAGLCADNYFIFPNGRVYRCPLCEDFPIHSMKFENNRLVRCPGINEASLFTLDIPEGCVMNKLIQPDNICYRPDKTPEYRIACCMLKQEVHIDI</sequence>
<dbReference type="SFLD" id="SFLDS00029">
    <property type="entry name" value="Radical_SAM"/>
    <property type="match status" value="1"/>
</dbReference>
<gene>
    <name evidence="7" type="ORF">dnl_58490</name>
</gene>
<name>A0A975GJH9_9BACT</name>
<dbReference type="GO" id="GO:0046872">
    <property type="term" value="F:metal ion binding"/>
    <property type="evidence" value="ECO:0007669"/>
    <property type="project" value="UniProtKB-KW"/>
</dbReference>
<dbReference type="EMBL" id="CP061799">
    <property type="protein sequence ID" value="QTA83442.1"/>
    <property type="molecule type" value="Genomic_DNA"/>
</dbReference>
<dbReference type="RefSeq" id="WP_207689294.1">
    <property type="nucleotide sequence ID" value="NZ_CP061799.1"/>
</dbReference>
<dbReference type="PANTHER" id="PTHR11228:SF7">
    <property type="entry name" value="PQQA PEPTIDE CYCLASE"/>
    <property type="match status" value="1"/>
</dbReference>
<evidence type="ECO:0000256" key="1">
    <source>
        <dbReference type="ARBA" id="ARBA00001966"/>
    </source>
</evidence>
<dbReference type="AlphaFoldDB" id="A0A975GJH9"/>
<accession>A0A975GJH9</accession>
<dbReference type="SFLD" id="SFLDG01067">
    <property type="entry name" value="SPASM/twitch_domain_containing"/>
    <property type="match status" value="1"/>
</dbReference>
<keyword evidence="5" id="KW-0411">Iron-sulfur</keyword>
<comment type="cofactor">
    <cofactor evidence="1">
        <name>[4Fe-4S] cluster</name>
        <dbReference type="ChEBI" id="CHEBI:49883"/>
    </cofactor>
</comment>
<dbReference type="GO" id="GO:0003824">
    <property type="term" value="F:catalytic activity"/>
    <property type="evidence" value="ECO:0007669"/>
    <property type="project" value="InterPro"/>
</dbReference>
<dbReference type="InterPro" id="IPR058240">
    <property type="entry name" value="rSAM_sf"/>
</dbReference>
<dbReference type="InterPro" id="IPR050377">
    <property type="entry name" value="Radical_SAM_PqqE_MftC-like"/>
</dbReference>
<dbReference type="SUPFAM" id="SSF102114">
    <property type="entry name" value="Radical SAM enzymes"/>
    <property type="match status" value="1"/>
</dbReference>
<evidence type="ECO:0000313" key="8">
    <source>
        <dbReference type="Proteomes" id="UP000663720"/>
    </source>
</evidence>
<dbReference type="GO" id="GO:0051536">
    <property type="term" value="F:iron-sulfur cluster binding"/>
    <property type="evidence" value="ECO:0007669"/>
    <property type="project" value="UniProtKB-KW"/>
</dbReference>
<evidence type="ECO:0000256" key="4">
    <source>
        <dbReference type="ARBA" id="ARBA00023004"/>
    </source>
</evidence>
<dbReference type="InterPro" id="IPR006638">
    <property type="entry name" value="Elp3/MiaA/NifB-like_rSAM"/>
</dbReference>
<proteinExistence type="predicted"/>